<dbReference type="EMBL" id="CACTIH010005500">
    <property type="protein sequence ID" value="CAA2995421.1"/>
    <property type="molecule type" value="Genomic_DNA"/>
</dbReference>
<feature type="domain" description="Peptidase S8/S53" evidence="7">
    <location>
        <begin position="11"/>
        <end position="168"/>
    </location>
</feature>
<proteinExistence type="inferred from homology"/>
<dbReference type="PROSITE" id="PS51892">
    <property type="entry name" value="SUBTILASE"/>
    <property type="match status" value="1"/>
</dbReference>
<evidence type="ECO:0000256" key="3">
    <source>
        <dbReference type="ARBA" id="ARBA00022729"/>
    </source>
</evidence>
<dbReference type="InterPro" id="IPR000209">
    <property type="entry name" value="Peptidase_S8/S53_dom"/>
</dbReference>
<dbReference type="InterPro" id="IPR036852">
    <property type="entry name" value="Peptidase_S8/S53_dom_sf"/>
</dbReference>
<evidence type="ECO:0000256" key="2">
    <source>
        <dbReference type="ARBA" id="ARBA00022670"/>
    </source>
</evidence>
<reference evidence="8 9" key="1">
    <citation type="submission" date="2019-12" db="EMBL/GenBank/DDBJ databases">
        <authorList>
            <person name="Alioto T."/>
            <person name="Alioto T."/>
            <person name="Gomez Garrido J."/>
        </authorList>
    </citation>
    <scope>NUCLEOTIDE SEQUENCE [LARGE SCALE GENOMIC DNA]</scope>
</reference>
<protein>
    <submittedName>
        <fullName evidence="8">Subtilisin-like protease</fullName>
    </submittedName>
</protein>
<keyword evidence="4" id="KW-0378">Hydrolase</keyword>
<sequence>MHVWSDKISDDDVIVGVLDTGIWPESLSFNDSSMRPVPSHWKGTCDTGPDFTKQHCNRKIVGARVFYCGYEAASGKINDKEQHKLPRDQDGHGTHTAATVAGAPVHGANLLGYAYGTARGMATGARITAYKVCWVGECFSSDILSAVDRAVADGIDVLSISLVTNVGPPVLSYYVVVSPFEDAVVKVEPARLNLNSKTKKLSYKITFIM</sequence>
<comment type="caution">
    <text evidence="8">The sequence shown here is derived from an EMBL/GenBank/DDBJ whole genome shotgun (WGS) entry which is preliminary data.</text>
</comment>
<evidence type="ECO:0000256" key="4">
    <source>
        <dbReference type="ARBA" id="ARBA00022801"/>
    </source>
</evidence>
<accession>A0A8S0SQR6</accession>
<dbReference type="InterPro" id="IPR045051">
    <property type="entry name" value="SBT"/>
</dbReference>
<dbReference type="Gramene" id="OE9A012327T1">
    <property type="protein sequence ID" value="OE9A012327C1"/>
    <property type="gene ID" value="OE9A012327"/>
</dbReference>
<dbReference type="GO" id="GO:0006508">
    <property type="term" value="P:proteolysis"/>
    <property type="evidence" value="ECO:0007669"/>
    <property type="project" value="UniProtKB-KW"/>
</dbReference>
<dbReference type="InterPro" id="IPR015500">
    <property type="entry name" value="Peptidase_S8_subtilisin-rel"/>
</dbReference>
<keyword evidence="5" id="KW-0720">Serine protease</keyword>
<dbReference type="GO" id="GO:0004252">
    <property type="term" value="F:serine-type endopeptidase activity"/>
    <property type="evidence" value="ECO:0007669"/>
    <property type="project" value="InterPro"/>
</dbReference>
<evidence type="ECO:0000256" key="6">
    <source>
        <dbReference type="PROSITE-ProRule" id="PRU01240"/>
    </source>
</evidence>
<evidence type="ECO:0000259" key="7">
    <source>
        <dbReference type="Pfam" id="PF00082"/>
    </source>
</evidence>
<dbReference type="Gene3D" id="3.40.50.200">
    <property type="entry name" value="Peptidase S8/S53 domain"/>
    <property type="match status" value="1"/>
</dbReference>
<dbReference type="SUPFAM" id="SSF52743">
    <property type="entry name" value="Subtilisin-like"/>
    <property type="match status" value="1"/>
</dbReference>
<evidence type="ECO:0000313" key="9">
    <source>
        <dbReference type="Proteomes" id="UP000594638"/>
    </source>
</evidence>
<dbReference type="PRINTS" id="PR00723">
    <property type="entry name" value="SUBTILISIN"/>
</dbReference>
<organism evidence="8 9">
    <name type="scientific">Olea europaea subsp. europaea</name>
    <dbReference type="NCBI Taxonomy" id="158383"/>
    <lineage>
        <taxon>Eukaryota</taxon>
        <taxon>Viridiplantae</taxon>
        <taxon>Streptophyta</taxon>
        <taxon>Embryophyta</taxon>
        <taxon>Tracheophyta</taxon>
        <taxon>Spermatophyta</taxon>
        <taxon>Magnoliopsida</taxon>
        <taxon>eudicotyledons</taxon>
        <taxon>Gunneridae</taxon>
        <taxon>Pentapetalae</taxon>
        <taxon>asterids</taxon>
        <taxon>lamiids</taxon>
        <taxon>Lamiales</taxon>
        <taxon>Oleaceae</taxon>
        <taxon>Oleeae</taxon>
        <taxon>Olea</taxon>
    </lineage>
</organism>
<dbReference type="Pfam" id="PF00082">
    <property type="entry name" value="Peptidase_S8"/>
    <property type="match status" value="1"/>
</dbReference>
<name>A0A8S0SQR6_OLEEU</name>
<keyword evidence="9" id="KW-1185">Reference proteome</keyword>
<gene>
    <name evidence="8" type="ORF">OLEA9_A012327</name>
</gene>
<dbReference type="AlphaFoldDB" id="A0A8S0SQR6"/>
<dbReference type="Proteomes" id="UP000594638">
    <property type="component" value="Unassembled WGS sequence"/>
</dbReference>
<dbReference type="PANTHER" id="PTHR10795">
    <property type="entry name" value="PROPROTEIN CONVERTASE SUBTILISIN/KEXIN"/>
    <property type="match status" value="1"/>
</dbReference>
<evidence type="ECO:0000256" key="1">
    <source>
        <dbReference type="ARBA" id="ARBA00011073"/>
    </source>
</evidence>
<evidence type="ECO:0000256" key="5">
    <source>
        <dbReference type="ARBA" id="ARBA00022825"/>
    </source>
</evidence>
<comment type="caution">
    <text evidence="6">Lacks conserved residue(s) required for the propagation of feature annotation.</text>
</comment>
<keyword evidence="2 8" id="KW-0645">Protease</keyword>
<comment type="similarity">
    <text evidence="1 6">Belongs to the peptidase S8 family.</text>
</comment>
<evidence type="ECO:0000313" key="8">
    <source>
        <dbReference type="EMBL" id="CAA2995421.1"/>
    </source>
</evidence>
<keyword evidence="3" id="KW-0732">Signal</keyword>
<dbReference type="OrthoDB" id="2014869at2759"/>